<evidence type="ECO:0000313" key="3">
    <source>
        <dbReference type="EMBL" id="KKP06855.1"/>
    </source>
</evidence>
<accession>A0A0F9XQT5</accession>
<gene>
    <name evidence="3" type="ORF">THAR02_01052</name>
</gene>
<dbReference type="Pfam" id="PF07859">
    <property type="entry name" value="Abhydrolase_3"/>
    <property type="match status" value="1"/>
</dbReference>
<dbReference type="InterPro" id="IPR050300">
    <property type="entry name" value="GDXG_lipolytic_enzyme"/>
</dbReference>
<dbReference type="Gene3D" id="3.40.50.1820">
    <property type="entry name" value="alpha/beta hydrolase"/>
    <property type="match status" value="1"/>
</dbReference>
<comment type="caution">
    <text evidence="3">The sequence shown here is derived from an EMBL/GenBank/DDBJ whole genome shotgun (WGS) entry which is preliminary data.</text>
</comment>
<dbReference type="GO" id="GO:0016787">
    <property type="term" value="F:hydrolase activity"/>
    <property type="evidence" value="ECO:0007669"/>
    <property type="project" value="UniProtKB-KW"/>
</dbReference>
<feature type="domain" description="Alpha/beta hydrolase fold-3" evidence="2">
    <location>
        <begin position="96"/>
        <end position="301"/>
    </location>
</feature>
<dbReference type="InterPro" id="IPR013094">
    <property type="entry name" value="AB_hydrolase_3"/>
</dbReference>
<organism evidence="3 4">
    <name type="scientific">Trichoderma harzianum</name>
    <name type="common">Hypocrea lixii</name>
    <dbReference type="NCBI Taxonomy" id="5544"/>
    <lineage>
        <taxon>Eukaryota</taxon>
        <taxon>Fungi</taxon>
        <taxon>Dikarya</taxon>
        <taxon>Ascomycota</taxon>
        <taxon>Pezizomycotina</taxon>
        <taxon>Sordariomycetes</taxon>
        <taxon>Hypocreomycetidae</taxon>
        <taxon>Hypocreales</taxon>
        <taxon>Hypocreaceae</taxon>
        <taxon>Trichoderma</taxon>
    </lineage>
</organism>
<name>A0A0F9XQT5_TRIHA</name>
<dbReference type="PANTHER" id="PTHR48081:SF8">
    <property type="entry name" value="ALPHA_BETA HYDROLASE FOLD-3 DOMAIN-CONTAINING PROTEIN-RELATED"/>
    <property type="match status" value="1"/>
</dbReference>
<dbReference type="Proteomes" id="UP000034112">
    <property type="component" value="Unassembled WGS sequence"/>
</dbReference>
<dbReference type="OMA" id="WAHSHAS"/>
<evidence type="ECO:0000256" key="1">
    <source>
        <dbReference type="ARBA" id="ARBA00022801"/>
    </source>
</evidence>
<reference evidence="4" key="1">
    <citation type="journal article" date="2015" name="Genome Announc.">
        <title>Draft whole-genome sequence of the biocontrol agent Trichoderma harzianum T6776.</title>
        <authorList>
            <person name="Baroncelli R."/>
            <person name="Piaggeschi G."/>
            <person name="Fiorini L."/>
            <person name="Bertolini E."/>
            <person name="Zapparata A."/>
            <person name="Pe M.E."/>
            <person name="Sarrocco S."/>
            <person name="Vannacci G."/>
        </authorList>
    </citation>
    <scope>NUCLEOTIDE SEQUENCE [LARGE SCALE GENOMIC DNA]</scope>
    <source>
        <strain evidence="4">T6776</strain>
    </source>
</reference>
<protein>
    <recommendedName>
        <fullName evidence="2">Alpha/beta hydrolase fold-3 domain-containing protein</fullName>
    </recommendedName>
</protein>
<evidence type="ECO:0000313" key="4">
    <source>
        <dbReference type="Proteomes" id="UP000034112"/>
    </source>
</evidence>
<dbReference type="AlphaFoldDB" id="A0A0F9XQT5"/>
<dbReference type="InterPro" id="IPR029058">
    <property type="entry name" value="AB_hydrolase_fold"/>
</dbReference>
<keyword evidence="1" id="KW-0378">Hydrolase</keyword>
<dbReference type="EMBL" id="JOKZ01000017">
    <property type="protein sequence ID" value="KKP06855.1"/>
    <property type="molecule type" value="Genomic_DNA"/>
</dbReference>
<evidence type="ECO:0000259" key="2">
    <source>
        <dbReference type="Pfam" id="PF07859"/>
    </source>
</evidence>
<dbReference type="PANTHER" id="PTHR48081">
    <property type="entry name" value="AB HYDROLASE SUPERFAMILY PROTEIN C4A8.06C"/>
    <property type="match status" value="1"/>
</dbReference>
<proteinExistence type="predicted"/>
<sequence>MSSVRPPFDPEVIKNLPPVMIDGSLTDSLPLDAALRVAAIRQPAVPNSSAIKDKVHSDPSLETERVTIPGPRGDIEILVIKPKGASSTDKRPAIYTIHPGGVVIGDEYLNLDLALSWAKEIDGIVATVKYRLAPENPGLAPFEDCWEGLVWFAKQADRFGFDPDKLLIGGASAGGGLSAAVALMARDKGYPKLCGQMLVCPMLDDRADTVSHKQYFRHGAYSGESDEFSWTCILGDRRATDQVSVFEAPGRATDLSNLPPTYIDVGSAEPFRDSVVAYASKLWEHGVQAELMVFAGGLHGFDFFAPEASVSKQATEARLKWLRRLMDQLK</sequence>
<dbReference type="OrthoDB" id="433474at2759"/>
<dbReference type="SUPFAM" id="SSF53474">
    <property type="entry name" value="alpha/beta-Hydrolases"/>
    <property type="match status" value="1"/>
</dbReference>